<comment type="caution">
    <text evidence="3">The sequence shown here is derived from an EMBL/GenBank/DDBJ whole genome shotgun (WGS) entry which is preliminary data.</text>
</comment>
<dbReference type="EMBL" id="CAMPGE010006466">
    <property type="protein sequence ID" value="CAI2365311.1"/>
    <property type="molecule type" value="Genomic_DNA"/>
</dbReference>
<keyword evidence="1" id="KW-0175">Coiled coil</keyword>
<evidence type="ECO:0000256" key="2">
    <source>
        <dbReference type="SAM" id="MobiDB-lite"/>
    </source>
</evidence>
<proteinExistence type="predicted"/>
<keyword evidence="4" id="KW-1185">Reference proteome</keyword>
<feature type="coiled-coil region" evidence="1">
    <location>
        <begin position="324"/>
        <end position="358"/>
    </location>
</feature>
<organism evidence="3 4">
    <name type="scientific">Euplotes crassus</name>
    <dbReference type="NCBI Taxonomy" id="5936"/>
    <lineage>
        <taxon>Eukaryota</taxon>
        <taxon>Sar</taxon>
        <taxon>Alveolata</taxon>
        <taxon>Ciliophora</taxon>
        <taxon>Intramacronucleata</taxon>
        <taxon>Spirotrichea</taxon>
        <taxon>Hypotrichia</taxon>
        <taxon>Euplotida</taxon>
        <taxon>Euplotidae</taxon>
        <taxon>Moneuplotes</taxon>
    </lineage>
</organism>
<evidence type="ECO:0000313" key="3">
    <source>
        <dbReference type="EMBL" id="CAI2365311.1"/>
    </source>
</evidence>
<feature type="compositionally biased region" description="Polar residues" evidence="2">
    <location>
        <begin position="460"/>
        <end position="481"/>
    </location>
</feature>
<dbReference type="Proteomes" id="UP001295684">
    <property type="component" value="Unassembled WGS sequence"/>
</dbReference>
<accession>A0AAD1X8Y1</accession>
<evidence type="ECO:0000256" key="1">
    <source>
        <dbReference type="SAM" id="Coils"/>
    </source>
</evidence>
<reference evidence="3" key="1">
    <citation type="submission" date="2023-07" db="EMBL/GenBank/DDBJ databases">
        <authorList>
            <consortium name="AG Swart"/>
            <person name="Singh M."/>
            <person name="Singh A."/>
            <person name="Seah K."/>
            <person name="Emmerich C."/>
        </authorList>
    </citation>
    <scope>NUCLEOTIDE SEQUENCE</scope>
    <source>
        <strain evidence="3">DP1</strain>
    </source>
</reference>
<feature type="region of interest" description="Disordered" evidence="2">
    <location>
        <begin position="200"/>
        <end position="223"/>
    </location>
</feature>
<name>A0AAD1X8Y1_EUPCR</name>
<protein>
    <submittedName>
        <fullName evidence="3">Uncharacterized protein</fullName>
    </submittedName>
</protein>
<feature type="region of interest" description="Disordered" evidence="2">
    <location>
        <begin position="423"/>
        <end position="481"/>
    </location>
</feature>
<dbReference type="AlphaFoldDB" id="A0AAD1X8Y1"/>
<sequence length="537" mass="63376">MEINDTLKFKSFGWKRDYEDKKPHIAKVYAQNKQYYPEDAHGVIDEWKALIRNQSEVYEQDKRLEQENRHQAMVDYKAELDRQMKEKQFHDQAEKAKRANEGNQINNQFGLGMQLNQQIANLDKGEREKLNQDYRNAMEENRRKALEAKQRELLEDQNMLDNNRYAGRNSQRAMKDKNLQYKKELDNVADYHKYLKGQVEEDQRRKEDDDYLRGMQKENEKRDKEKEDWFNKYKKISKDMDDRVNATINYAKPSYDKQKHLNDKINGDVDKFGNKLFDDYDKNRQKLDGELKNAQNSNLRSLHDKTRAATMGKLKEKEEIDNKMRESMAYNQNEEKKRRELEEQKNLYRETLQNQMTLNALNKHNYGKMTMQEKYLNRLDLKAYKNKERNTVKAMIPGIKNIPSIGTKPLMRGAMNVMDFSDSPPHGPTGRKGQMFFSPEPRRPEGIIEKPSYASPLPHQPSNMRNFHGTIQRSNTPESTMQRNAISKTNFEQYKQSSRNGGLAGANTARNTQSMASMYNPIVFPVDKSYKIDLSRQ</sequence>
<feature type="coiled-coil region" evidence="1">
    <location>
        <begin position="120"/>
        <end position="163"/>
    </location>
</feature>
<evidence type="ECO:0000313" key="4">
    <source>
        <dbReference type="Proteomes" id="UP001295684"/>
    </source>
</evidence>
<gene>
    <name evidence="3" type="ORF">ECRASSUSDP1_LOCUS6660</name>
</gene>